<dbReference type="EMBL" id="JACHIW010000001">
    <property type="protein sequence ID" value="MBB5156372.1"/>
    <property type="molecule type" value="Genomic_DNA"/>
</dbReference>
<dbReference type="RefSeq" id="WP_184727528.1">
    <property type="nucleotide sequence ID" value="NZ_JACHIW010000001.1"/>
</dbReference>
<name>A0A840Q1H8_9PSEU</name>
<sequence>MTAALVSTGLLVVGVLAVWATLYYAPARHAVGSEGALTVSCLIERVESETGGGRHRLREPRTVQLCGDLADDLAVEETRILPLIEAGLPVAAGTSHRCFHRHVPLLPIINGAGTG</sequence>
<accession>A0A840Q1H8</accession>
<keyword evidence="2" id="KW-1185">Reference proteome</keyword>
<dbReference type="AlphaFoldDB" id="A0A840Q1H8"/>
<gene>
    <name evidence="1" type="ORF">BJ970_003906</name>
</gene>
<protein>
    <submittedName>
        <fullName evidence="1">Uncharacterized protein</fullName>
    </submittedName>
</protein>
<proteinExistence type="predicted"/>
<reference evidence="1 2" key="1">
    <citation type="submission" date="2020-08" db="EMBL/GenBank/DDBJ databases">
        <title>Sequencing the genomes of 1000 actinobacteria strains.</title>
        <authorList>
            <person name="Klenk H.-P."/>
        </authorList>
    </citation>
    <scope>NUCLEOTIDE SEQUENCE [LARGE SCALE GENOMIC DNA]</scope>
    <source>
        <strain evidence="1 2">DSM 45584</strain>
    </source>
</reference>
<comment type="caution">
    <text evidence="1">The sequence shown here is derived from an EMBL/GenBank/DDBJ whole genome shotgun (WGS) entry which is preliminary data.</text>
</comment>
<organism evidence="1 2">
    <name type="scientific">Saccharopolyspora phatthalungensis</name>
    <dbReference type="NCBI Taxonomy" id="664693"/>
    <lineage>
        <taxon>Bacteria</taxon>
        <taxon>Bacillati</taxon>
        <taxon>Actinomycetota</taxon>
        <taxon>Actinomycetes</taxon>
        <taxon>Pseudonocardiales</taxon>
        <taxon>Pseudonocardiaceae</taxon>
        <taxon>Saccharopolyspora</taxon>
    </lineage>
</organism>
<dbReference type="Proteomes" id="UP000584374">
    <property type="component" value="Unassembled WGS sequence"/>
</dbReference>
<evidence type="ECO:0000313" key="2">
    <source>
        <dbReference type="Proteomes" id="UP000584374"/>
    </source>
</evidence>
<evidence type="ECO:0000313" key="1">
    <source>
        <dbReference type="EMBL" id="MBB5156372.1"/>
    </source>
</evidence>